<sequence>MESSYTIIADAAKELDQILDAAADLYLQSIQAPGAPPIRAAFGFSQQPLESNRVACLAEIPCVAASTTKFTDFPVLVDRRVVAAMRAFFVSSFERAKDPLSSVADGFSRSPDSLDNSPHVTRAMLSDLPPTVVALAWACIPQHDIFVSLRRRWLRETCFTTESKAESGQKLHHAMKEFVLLDLFLSLCPKLKSLWEYRQWLCSNMCGCGLLIDGPKEGEGTALPILKFEAQDDQLFFMAAHTHPMNYNAWHYRRRRFRSLHANPSKVCARWDCARVAIQMDSEQVIEFIREHNGDSSATSYLLFLLQEQDALDGKGDSSISEAGSVMEDSHQAAGELHRSGTKEHFNVGKEGENGTRVGEGCPRTALAPALWRNLMVFTQTEIRRHSEKGHDCMWHLRLGLIQWACTRSRQNTVLSLWSAEDELRWASTYVGLHLVDGIDALLSPVSALPYSWSESSGSSAWTSFNASRYGCQLASLLSNTSSCK</sequence>
<dbReference type="SUPFAM" id="SSF48439">
    <property type="entry name" value="Protein prenylyltransferase"/>
    <property type="match status" value="1"/>
</dbReference>
<evidence type="ECO:0000313" key="2">
    <source>
        <dbReference type="Proteomes" id="UP000601710"/>
    </source>
</evidence>
<name>A0A6J8FG62_LEIDO</name>
<organism evidence="1 2">
    <name type="scientific">Leishmania donovani</name>
    <dbReference type="NCBI Taxonomy" id="5661"/>
    <lineage>
        <taxon>Eukaryota</taxon>
        <taxon>Discoba</taxon>
        <taxon>Euglenozoa</taxon>
        <taxon>Kinetoplastea</taxon>
        <taxon>Metakinetoplastina</taxon>
        <taxon>Trypanosomatida</taxon>
        <taxon>Trypanosomatidae</taxon>
        <taxon>Leishmaniinae</taxon>
        <taxon>Leishmania</taxon>
    </lineage>
</organism>
<protein>
    <submittedName>
        <fullName evidence="1">Hypothetical_protein_conserved</fullName>
    </submittedName>
</protein>
<dbReference type="VEuPathDB" id="TriTrypDB:LDHU3_24.2420"/>
<reference evidence="1" key="1">
    <citation type="submission" date="2020-06" db="EMBL/GenBank/DDBJ databases">
        <authorList>
            <person name="Camacho E."/>
            <person name="Gonzalez-de la Fuente S."/>
            <person name="Rastrojo A."/>
            <person name="Peiro-Pastor R."/>
            <person name="Solana JC."/>
            <person name="Tabera L."/>
            <person name="Gamarro F."/>
            <person name="Carrasco-Ramiro F."/>
            <person name="Requena JM."/>
            <person name="Aguado B."/>
        </authorList>
    </citation>
    <scope>NUCLEOTIDE SEQUENCE</scope>
</reference>
<proteinExistence type="predicted"/>
<dbReference type="EMBL" id="LR812644">
    <property type="protein sequence ID" value="CAC5430527.1"/>
    <property type="molecule type" value="Genomic_DNA"/>
</dbReference>
<dbReference type="PANTHER" id="PTHR11129">
    <property type="entry name" value="PROTEIN FARNESYLTRANSFERASE ALPHA SUBUNIT/RAB GERANYLGERANYL TRANSFERASE ALPHA SUBUNIT"/>
    <property type="match status" value="1"/>
</dbReference>
<dbReference type="PANTHER" id="PTHR11129:SF3">
    <property type="entry name" value="PROTEIN PRENYLTRANSFERASE ALPHA SUBUNIT REPEAT-CONTAINING PROTEIN 1"/>
    <property type="match status" value="1"/>
</dbReference>
<dbReference type="VEuPathDB" id="TriTrypDB:LdCL_240025500"/>
<dbReference type="Gene3D" id="1.25.40.120">
    <property type="entry name" value="Protein prenylyltransferase"/>
    <property type="match status" value="1"/>
</dbReference>
<accession>A0A6J8FG62</accession>
<dbReference type="GO" id="GO:0005737">
    <property type="term" value="C:cytoplasm"/>
    <property type="evidence" value="ECO:0007669"/>
    <property type="project" value="TreeGrafter"/>
</dbReference>
<gene>
    <name evidence="1" type="ORF">LDHU3_24.2420</name>
</gene>
<evidence type="ECO:0000313" key="1">
    <source>
        <dbReference type="EMBL" id="CAC5430527.1"/>
    </source>
</evidence>
<dbReference type="AlphaFoldDB" id="A0A6J8FG62"/>
<dbReference type="VEuPathDB" id="TriTrypDB:LdBPK_241980.1"/>
<dbReference type="Proteomes" id="UP000601710">
    <property type="component" value="Chromosome 24"/>
</dbReference>